<dbReference type="CDD" id="cd06261">
    <property type="entry name" value="TM_PBP2"/>
    <property type="match status" value="1"/>
</dbReference>
<evidence type="ECO:0000256" key="5">
    <source>
        <dbReference type="ARBA" id="ARBA00022989"/>
    </source>
</evidence>
<feature type="transmembrane region" description="Helical" evidence="7">
    <location>
        <begin position="132"/>
        <end position="158"/>
    </location>
</feature>
<feature type="domain" description="ABC transmembrane type-1" evidence="8">
    <location>
        <begin position="95"/>
        <end position="304"/>
    </location>
</feature>
<dbReference type="PANTHER" id="PTHR43163">
    <property type="entry name" value="DIPEPTIDE TRANSPORT SYSTEM PERMEASE PROTEIN DPPB-RELATED"/>
    <property type="match status" value="1"/>
</dbReference>
<evidence type="ECO:0000256" key="4">
    <source>
        <dbReference type="ARBA" id="ARBA00022692"/>
    </source>
</evidence>
<feature type="transmembrane region" description="Helical" evidence="7">
    <location>
        <begin position="12"/>
        <end position="31"/>
    </location>
</feature>
<dbReference type="GO" id="GO:0005886">
    <property type="term" value="C:plasma membrane"/>
    <property type="evidence" value="ECO:0007669"/>
    <property type="project" value="UniProtKB-SubCell"/>
</dbReference>
<protein>
    <submittedName>
        <fullName evidence="9">Putative peptide transporter permease subunit: membrane component of ABC superfamily</fullName>
    </submittedName>
</protein>
<dbReference type="EMBL" id="FLUN01000001">
    <property type="protein sequence ID" value="SBV91728.1"/>
    <property type="molecule type" value="Genomic_DNA"/>
</dbReference>
<keyword evidence="4 7" id="KW-0812">Transmembrane</keyword>
<dbReference type="Gene3D" id="1.10.3720.10">
    <property type="entry name" value="MetI-like"/>
    <property type="match status" value="1"/>
</dbReference>
<comment type="subcellular location">
    <subcellularLocation>
        <location evidence="1 7">Cell membrane</location>
        <topology evidence="1 7">Multi-pass membrane protein</topology>
    </subcellularLocation>
</comment>
<organism evidence="9">
    <name type="scientific">uncultured Eubacteriales bacterium</name>
    <dbReference type="NCBI Taxonomy" id="172733"/>
    <lineage>
        <taxon>Bacteria</taxon>
        <taxon>Bacillati</taxon>
        <taxon>Bacillota</taxon>
        <taxon>Clostridia</taxon>
        <taxon>Eubacteriales</taxon>
        <taxon>environmental samples</taxon>
    </lineage>
</organism>
<keyword evidence="3" id="KW-1003">Cell membrane</keyword>
<keyword evidence="5 7" id="KW-1133">Transmembrane helix</keyword>
<dbReference type="SUPFAM" id="SSF161098">
    <property type="entry name" value="MetI-like"/>
    <property type="match status" value="1"/>
</dbReference>
<feature type="transmembrane region" description="Helical" evidence="7">
    <location>
        <begin position="99"/>
        <end position="120"/>
    </location>
</feature>
<dbReference type="InterPro" id="IPR000515">
    <property type="entry name" value="MetI-like"/>
</dbReference>
<dbReference type="GO" id="GO:0071916">
    <property type="term" value="F:dipeptide transmembrane transporter activity"/>
    <property type="evidence" value="ECO:0007669"/>
    <property type="project" value="TreeGrafter"/>
</dbReference>
<evidence type="ECO:0000256" key="3">
    <source>
        <dbReference type="ARBA" id="ARBA00022475"/>
    </source>
</evidence>
<evidence type="ECO:0000256" key="1">
    <source>
        <dbReference type="ARBA" id="ARBA00004651"/>
    </source>
</evidence>
<comment type="similarity">
    <text evidence="7">Belongs to the binding-protein-dependent transport system permease family.</text>
</comment>
<dbReference type="InterPro" id="IPR045621">
    <property type="entry name" value="BPD_transp_1_N"/>
</dbReference>
<evidence type="ECO:0000259" key="8">
    <source>
        <dbReference type="PROSITE" id="PS50928"/>
    </source>
</evidence>
<evidence type="ECO:0000256" key="2">
    <source>
        <dbReference type="ARBA" id="ARBA00022448"/>
    </source>
</evidence>
<dbReference type="Pfam" id="PF19300">
    <property type="entry name" value="BPD_transp_1_N"/>
    <property type="match status" value="1"/>
</dbReference>
<dbReference type="AlphaFoldDB" id="A0A212IWZ4"/>
<dbReference type="Pfam" id="PF00528">
    <property type="entry name" value="BPD_transp_1"/>
    <property type="match status" value="1"/>
</dbReference>
<dbReference type="PROSITE" id="PS50928">
    <property type="entry name" value="ABC_TM1"/>
    <property type="match status" value="1"/>
</dbReference>
<evidence type="ECO:0000256" key="7">
    <source>
        <dbReference type="RuleBase" id="RU363032"/>
    </source>
</evidence>
<dbReference type="InterPro" id="IPR035906">
    <property type="entry name" value="MetI-like_sf"/>
</dbReference>
<keyword evidence="2 7" id="KW-0813">Transport</keyword>
<gene>
    <name evidence="9" type="primary">yliC</name>
    <name evidence="9" type="ORF">KL86CLO1_10158</name>
</gene>
<evidence type="ECO:0000313" key="9">
    <source>
        <dbReference type="EMBL" id="SBV91728.1"/>
    </source>
</evidence>
<dbReference type="PANTHER" id="PTHR43163:SF6">
    <property type="entry name" value="DIPEPTIDE TRANSPORT SYSTEM PERMEASE PROTEIN DPPB-RELATED"/>
    <property type="match status" value="1"/>
</dbReference>
<proteinExistence type="inferred from homology"/>
<feature type="transmembrane region" description="Helical" evidence="7">
    <location>
        <begin position="178"/>
        <end position="196"/>
    </location>
</feature>
<accession>A0A212IWZ4</accession>
<name>A0A212IWZ4_9FIRM</name>
<reference evidence="9" key="1">
    <citation type="submission" date="2016-04" db="EMBL/GenBank/DDBJ databases">
        <authorList>
            <person name="Evans L.H."/>
            <person name="Alamgir A."/>
            <person name="Owens N."/>
            <person name="Weber N.D."/>
            <person name="Virtaneva K."/>
            <person name="Barbian K."/>
            <person name="Babar A."/>
            <person name="Rosenke K."/>
        </authorList>
    </citation>
    <scope>NUCLEOTIDE SEQUENCE</scope>
    <source>
        <strain evidence="9">86</strain>
    </source>
</reference>
<sequence length="317" mass="34401">MLSYMTKRILSLIPVLLVVSVVIFLITYLIPGGPATALLGMDATKAELDALNAQLGLNRPFLVQYLDWLGNVLRGDWGTSFFLNQSVLEAIGEHFAPTLSLAVLAQVFSLILALPMGMLAAYKRGTAVDLTLVSLSLLGIAIPGFLLGMFFMLFFGVFLKWLPVAGYAALSAGLWPHLRYLLLPALSLSVVQAAYITRMTRSSVVDTLYHGYIRTARAKGLGERAVLLRHALKNAAPTILTVVGQSFGGLVTGTIVTETLFNIPGLGRLTINAVTRRDIFVIQGVVLFVTLLYVAVNLVVDILYGLADPRIQLGRRE</sequence>
<feature type="transmembrane region" description="Helical" evidence="7">
    <location>
        <begin position="285"/>
        <end position="307"/>
    </location>
</feature>
<keyword evidence="6 7" id="KW-0472">Membrane</keyword>
<evidence type="ECO:0000256" key="6">
    <source>
        <dbReference type="ARBA" id="ARBA00023136"/>
    </source>
</evidence>